<keyword evidence="1" id="KW-1133">Transmembrane helix</keyword>
<evidence type="ECO:0000256" key="1">
    <source>
        <dbReference type="SAM" id="Phobius"/>
    </source>
</evidence>
<evidence type="ECO:0000313" key="3">
    <source>
        <dbReference type="EMBL" id="VVE25790.1"/>
    </source>
</evidence>
<dbReference type="AlphaFoldDB" id="A0A5E4WQ38"/>
<feature type="transmembrane region" description="Helical" evidence="1">
    <location>
        <begin position="62"/>
        <end position="81"/>
    </location>
</feature>
<evidence type="ECO:0000313" key="4">
    <source>
        <dbReference type="Proteomes" id="UP000384354"/>
    </source>
</evidence>
<organism evidence="3 4">
    <name type="scientific">Pandoraea cepalis</name>
    <dbReference type="NCBI Taxonomy" id="2508294"/>
    <lineage>
        <taxon>Bacteria</taxon>
        <taxon>Pseudomonadati</taxon>
        <taxon>Pseudomonadota</taxon>
        <taxon>Betaproteobacteria</taxon>
        <taxon>Burkholderiales</taxon>
        <taxon>Burkholderiaceae</taxon>
        <taxon>Pandoraea</taxon>
    </lineage>
</organism>
<dbReference type="OrthoDB" id="8967289at2"/>
<dbReference type="EMBL" id="CABPSL010000014">
    <property type="protein sequence ID" value="VVE25790.1"/>
    <property type="molecule type" value="Genomic_DNA"/>
</dbReference>
<feature type="transmembrane region" description="Helical" evidence="1">
    <location>
        <begin position="153"/>
        <end position="177"/>
    </location>
</feature>
<feature type="transmembrane region" description="Helical" evidence="1">
    <location>
        <begin position="255"/>
        <end position="273"/>
    </location>
</feature>
<feature type="transmembrane region" description="Helical" evidence="1">
    <location>
        <begin position="116"/>
        <end position="141"/>
    </location>
</feature>
<dbReference type="InterPro" id="IPR026841">
    <property type="entry name" value="Aur1/Ipt1"/>
</dbReference>
<gene>
    <name evidence="3" type="ORF">PCE31106_03375</name>
</gene>
<evidence type="ECO:0000259" key="2">
    <source>
        <dbReference type="Pfam" id="PF14378"/>
    </source>
</evidence>
<proteinExistence type="predicted"/>
<keyword evidence="1" id="KW-0472">Membrane</keyword>
<protein>
    <submittedName>
        <fullName evidence="3">PAP2 family protein</fullName>
    </submittedName>
</protein>
<feature type="transmembrane region" description="Helical" evidence="1">
    <location>
        <begin position="233"/>
        <end position="249"/>
    </location>
</feature>
<accession>A0A5E4WQ38</accession>
<name>A0A5E4WQ38_9BURK</name>
<feature type="transmembrane region" description="Helical" evidence="1">
    <location>
        <begin position="32"/>
        <end position="50"/>
    </location>
</feature>
<feature type="domain" description="Inositolphosphotransferase Aur1/Ipt1" evidence="2">
    <location>
        <begin position="91"/>
        <end position="271"/>
    </location>
</feature>
<reference evidence="3 4" key="1">
    <citation type="submission" date="2019-08" db="EMBL/GenBank/DDBJ databases">
        <authorList>
            <person name="Peeters C."/>
        </authorList>
    </citation>
    <scope>NUCLEOTIDE SEQUENCE [LARGE SCALE GENOMIC DNA]</scope>
    <source>
        <strain evidence="3 4">LMG 31106</strain>
    </source>
</reference>
<keyword evidence="1" id="KW-0812">Transmembrane</keyword>
<dbReference type="Pfam" id="PF14378">
    <property type="entry name" value="PAP2_3"/>
    <property type="match status" value="1"/>
</dbReference>
<sequence length="315" mass="33592">MNWLRINVCVALAAAIGLAVLRIGIVPGSLVLPAMACVTLAGVWLVYTRYRPDERIRTACSQVILLIVFSHVAALLSYVVVATDAPLVDVTLVKMDAWLHFDWPAWHAFVRAHRPLSLALALAYASGMLQIAFVVVFLSLTGRLVEVRVFSTAMVLSCLVTIAVSGIVPAAGAFVHFGGDPAKLADLTHFDALRQHRLAVVDLGQLQGLISIPSYHAVLSVLLIHAARGSRRLARVFLPLNLLVIVSAISEGGHYLVDILAGIGVAVLSILVARRLLGVVPETTMATRHVIVRSSGAVPPIGPSEQGAPHVQIHG</sequence>
<dbReference type="Proteomes" id="UP000384354">
    <property type="component" value="Unassembled WGS sequence"/>
</dbReference>
<dbReference type="GO" id="GO:0016020">
    <property type="term" value="C:membrane"/>
    <property type="evidence" value="ECO:0007669"/>
    <property type="project" value="UniProtKB-SubCell"/>
</dbReference>
<feature type="transmembrane region" description="Helical" evidence="1">
    <location>
        <begin position="206"/>
        <end position="226"/>
    </location>
</feature>
<dbReference type="RefSeq" id="WP_150564070.1">
    <property type="nucleotide sequence ID" value="NZ_CABPSL010000014.1"/>
</dbReference>